<protein>
    <submittedName>
        <fullName evidence="2">DNA recombination and repair protein RecF</fullName>
    </submittedName>
</protein>
<dbReference type="Pfam" id="PF13175">
    <property type="entry name" value="AAA_15"/>
    <property type="match status" value="1"/>
</dbReference>
<dbReference type="PANTHER" id="PTHR32182">
    <property type="entry name" value="DNA REPLICATION AND REPAIR PROTEIN RECF"/>
    <property type="match status" value="1"/>
</dbReference>
<dbReference type="AlphaFoldDB" id="W4QQN5"/>
<dbReference type="InterPro" id="IPR041685">
    <property type="entry name" value="AAA_GajA/Old/RecF-like"/>
</dbReference>
<dbReference type="SUPFAM" id="SSF52540">
    <property type="entry name" value="P-loop containing nucleoside triphosphate hydrolases"/>
    <property type="match status" value="1"/>
</dbReference>
<dbReference type="InterPro" id="IPR027417">
    <property type="entry name" value="P-loop_NTPase"/>
</dbReference>
<dbReference type="Gene3D" id="3.40.50.300">
    <property type="entry name" value="P-loop containing nucleotide triphosphate hydrolases"/>
    <property type="match status" value="1"/>
</dbReference>
<dbReference type="PANTHER" id="PTHR32182:SF0">
    <property type="entry name" value="DNA REPLICATION AND REPAIR PROTEIN RECF"/>
    <property type="match status" value="1"/>
</dbReference>
<organism evidence="2 3">
    <name type="scientific">Halalkalibacter akibai (strain ATCC 43226 / DSM 21942 / CIP 109018 / JCM 9157 / 1139)</name>
    <name type="common">Bacillus akibai</name>
    <dbReference type="NCBI Taxonomy" id="1236973"/>
    <lineage>
        <taxon>Bacteria</taxon>
        <taxon>Bacillati</taxon>
        <taxon>Bacillota</taxon>
        <taxon>Bacilli</taxon>
        <taxon>Bacillales</taxon>
        <taxon>Bacillaceae</taxon>
        <taxon>Halalkalibacter</taxon>
    </lineage>
</organism>
<proteinExistence type="predicted"/>
<evidence type="ECO:0000313" key="3">
    <source>
        <dbReference type="Proteomes" id="UP000018896"/>
    </source>
</evidence>
<dbReference type="Proteomes" id="UP000018896">
    <property type="component" value="Unassembled WGS sequence"/>
</dbReference>
<dbReference type="GO" id="GO:0000731">
    <property type="term" value="P:DNA synthesis involved in DNA repair"/>
    <property type="evidence" value="ECO:0007669"/>
    <property type="project" value="TreeGrafter"/>
</dbReference>
<sequence length="120" mass="13662">MKLKQLTLRQFRNYQNVELAFDQQVNVFLGENAQGKTNIIEAIYVLALAKSHRTSKDKELIGWNHDFAKIQGKIEKKSSLLELELILSTKGKKGKVNGLEQKKLSEYIGAATWSCLLQKI</sequence>
<comment type="caution">
    <text evidence="2">The sequence shown here is derived from an EMBL/GenBank/DDBJ whole genome shotgun (WGS) entry which is preliminary data.</text>
</comment>
<accession>W4QQN5</accession>
<gene>
    <name evidence="2" type="ORF">JCM9157_1459</name>
</gene>
<dbReference type="eggNOG" id="COG1195">
    <property type="taxonomic scope" value="Bacteria"/>
</dbReference>
<feature type="domain" description="Endonuclease GajA/Old nuclease/RecF-like AAA" evidence="1">
    <location>
        <begin position="1"/>
        <end position="65"/>
    </location>
</feature>
<dbReference type="EMBL" id="BAUV01000008">
    <property type="protein sequence ID" value="GAE34405.1"/>
    <property type="molecule type" value="Genomic_DNA"/>
</dbReference>
<evidence type="ECO:0000313" key="2">
    <source>
        <dbReference type="EMBL" id="GAE34405.1"/>
    </source>
</evidence>
<reference evidence="2 3" key="1">
    <citation type="journal article" date="2014" name="Genome Announc.">
        <title>Draft Genome Sequences of Three Alkaliphilic Bacillus Strains, Bacillus wakoensis JCM 9140T, Bacillus akibai JCM 9157T, and Bacillus hemicellulosilyticus JCM 9152T.</title>
        <authorList>
            <person name="Yuki M."/>
            <person name="Oshima K."/>
            <person name="Suda W."/>
            <person name="Oshida Y."/>
            <person name="Kitamura K."/>
            <person name="Iida T."/>
            <person name="Hattori M."/>
            <person name="Ohkuma M."/>
        </authorList>
    </citation>
    <scope>NUCLEOTIDE SEQUENCE [LARGE SCALE GENOMIC DNA]</scope>
    <source>
        <strain evidence="2 3">JCM 9157</strain>
    </source>
</reference>
<keyword evidence="3" id="KW-1185">Reference proteome</keyword>
<evidence type="ECO:0000259" key="1">
    <source>
        <dbReference type="Pfam" id="PF13175"/>
    </source>
</evidence>
<dbReference type="STRING" id="1236973.JCM9157_1459"/>
<dbReference type="GO" id="GO:0006302">
    <property type="term" value="P:double-strand break repair"/>
    <property type="evidence" value="ECO:0007669"/>
    <property type="project" value="TreeGrafter"/>
</dbReference>
<name>W4QQN5_HALA3</name>